<dbReference type="EMBL" id="BNBT01000198">
    <property type="protein sequence ID" value="GHE94629.1"/>
    <property type="molecule type" value="Genomic_DNA"/>
</dbReference>
<evidence type="ECO:0000256" key="1">
    <source>
        <dbReference type="SAM" id="MobiDB-lite"/>
    </source>
</evidence>
<reference evidence="2" key="2">
    <citation type="submission" date="2020-09" db="EMBL/GenBank/DDBJ databases">
        <authorList>
            <person name="Sun Q."/>
            <person name="Ohkuma M."/>
        </authorList>
    </citation>
    <scope>NUCLEOTIDE SEQUENCE</scope>
    <source>
        <strain evidence="2">JCM 4784</strain>
    </source>
</reference>
<proteinExistence type="predicted"/>
<sequence>MGGVGEVDVRLGGAVEEEGPGVGAVAVGQEFGEAAVHLFDECLSRLPSSPFAPRHPFIIAGYGTRALTSRPTPTLPTPMTAAPAPPAWGSAPLPRIAAPRLVLNRRTG</sequence>
<evidence type="ECO:0000313" key="3">
    <source>
        <dbReference type="Proteomes" id="UP000608024"/>
    </source>
</evidence>
<evidence type="ECO:0000313" key="2">
    <source>
        <dbReference type="EMBL" id="GHE94629.1"/>
    </source>
</evidence>
<comment type="caution">
    <text evidence="2">The sequence shown here is derived from an EMBL/GenBank/DDBJ whole genome shotgun (WGS) entry which is preliminary data.</text>
</comment>
<keyword evidence="3" id="KW-1185">Reference proteome</keyword>
<dbReference type="Proteomes" id="UP000608024">
    <property type="component" value="Unassembled WGS sequence"/>
</dbReference>
<dbReference type="AlphaFoldDB" id="A0A919DZF0"/>
<gene>
    <name evidence="2" type="ORF">GCM10018785_70130</name>
</gene>
<reference evidence="2" key="1">
    <citation type="journal article" date="2014" name="Int. J. Syst. Evol. Microbiol.">
        <title>Complete genome sequence of Corynebacterium casei LMG S-19264T (=DSM 44701T), isolated from a smear-ripened cheese.</title>
        <authorList>
            <consortium name="US DOE Joint Genome Institute (JGI-PGF)"/>
            <person name="Walter F."/>
            <person name="Albersmeier A."/>
            <person name="Kalinowski J."/>
            <person name="Ruckert C."/>
        </authorList>
    </citation>
    <scope>NUCLEOTIDE SEQUENCE</scope>
    <source>
        <strain evidence="2">JCM 4784</strain>
    </source>
</reference>
<accession>A0A919DZF0</accession>
<name>A0A919DZF0_9ACTN</name>
<feature type="region of interest" description="Disordered" evidence="1">
    <location>
        <begin position="69"/>
        <end position="90"/>
    </location>
</feature>
<protein>
    <submittedName>
        <fullName evidence="2">Uncharacterized protein</fullName>
    </submittedName>
</protein>
<organism evidence="2 3">
    <name type="scientific">Streptomyces longispororuber</name>
    <dbReference type="NCBI Taxonomy" id="68230"/>
    <lineage>
        <taxon>Bacteria</taxon>
        <taxon>Bacillati</taxon>
        <taxon>Actinomycetota</taxon>
        <taxon>Actinomycetes</taxon>
        <taxon>Kitasatosporales</taxon>
        <taxon>Streptomycetaceae</taxon>
        <taxon>Streptomyces</taxon>
    </lineage>
</organism>